<evidence type="ECO:0000313" key="2">
    <source>
        <dbReference type="EMBL" id="EFE33800.1"/>
    </source>
</evidence>
<dbReference type="EMBL" id="ABSU01000008">
    <property type="protein sequence ID" value="EFE33800.1"/>
    <property type="molecule type" value="Genomic_DNA"/>
</dbReference>
<dbReference type="HOGENOM" id="CLU_1927082_0_0_1"/>
<protein>
    <submittedName>
        <fullName evidence="2">Uncharacterized protein</fullName>
    </submittedName>
</protein>
<accession>D4ASQ0</accession>
<feature type="compositionally biased region" description="Basic and acidic residues" evidence="1">
    <location>
        <begin position="64"/>
        <end position="79"/>
    </location>
</feature>
<reference evidence="3" key="1">
    <citation type="journal article" date="2011" name="Genome Biol.">
        <title>Comparative and functional genomics provide insights into the pathogenicity of dermatophytic fungi.</title>
        <authorList>
            <person name="Burmester A."/>
            <person name="Shelest E."/>
            <person name="Gloeckner G."/>
            <person name="Heddergott C."/>
            <person name="Schindler S."/>
            <person name="Staib P."/>
            <person name="Heidel A."/>
            <person name="Felder M."/>
            <person name="Petzold A."/>
            <person name="Szafranski K."/>
            <person name="Feuermann M."/>
            <person name="Pedruzzi I."/>
            <person name="Priebe S."/>
            <person name="Groth M."/>
            <person name="Winkler R."/>
            <person name="Li W."/>
            <person name="Kniemeyer O."/>
            <person name="Schroeckh V."/>
            <person name="Hertweck C."/>
            <person name="Hube B."/>
            <person name="White T.C."/>
            <person name="Platzer M."/>
            <person name="Guthke R."/>
            <person name="Heitman J."/>
            <person name="Woestemeyer J."/>
            <person name="Zipfel P.F."/>
            <person name="Monod M."/>
            <person name="Brakhage A.A."/>
        </authorList>
    </citation>
    <scope>NUCLEOTIDE SEQUENCE [LARGE SCALE GENOMIC DNA]</scope>
    <source>
        <strain evidence="3">ATCC MYA-4681 / CBS 112371</strain>
    </source>
</reference>
<feature type="compositionally biased region" description="Basic and acidic residues" evidence="1">
    <location>
        <begin position="22"/>
        <end position="57"/>
    </location>
</feature>
<dbReference type="GeneID" id="9527066"/>
<dbReference type="KEGG" id="abe:ARB_07265"/>
<keyword evidence="3" id="KW-1185">Reference proteome</keyword>
<dbReference type="RefSeq" id="XP_003014703.1">
    <property type="nucleotide sequence ID" value="XM_003014657.1"/>
</dbReference>
<dbReference type="Proteomes" id="UP000008866">
    <property type="component" value="Unassembled WGS sequence"/>
</dbReference>
<gene>
    <name evidence="2" type="ORF">ARB_07265</name>
</gene>
<name>D4ASQ0_ARTBC</name>
<feature type="region of interest" description="Disordered" evidence="1">
    <location>
        <begin position="1"/>
        <end position="79"/>
    </location>
</feature>
<evidence type="ECO:0000313" key="3">
    <source>
        <dbReference type="Proteomes" id="UP000008866"/>
    </source>
</evidence>
<dbReference type="AlphaFoldDB" id="D4ASQ0"/>
<proteinExistence type="predicted"/>
<comment type="caution">
    <text evidence="2">The sequence shown here is derived from an EMBL/GenBank/DDBJ whole genome shotgun (WGS) entry which is preliminary data.</text>
</comment>
<evidence type="ECO:0000256" key="1">
    <source>
        <dbReference type="SAM" id="MobiDB-lite"/>
    </source>
</evidence>
<sequence length="131" mass="14959">MPCLEDEMCRGSASRGGFAKESTVEQEKKRGRRGRSEVEVKIVQEGLPSRKHEKDAKDEEDMVDDPRDRDEMNLDRRPGSEDVCCLLHPCLLESDSGVCWMPANSKGHDYIRAALYPFFLGDNYKKQGYMV</sequence>
<organism evidence="2 3">
    <name type="scientific">Arthroderma benhamiae (strain ATCC MYA-4681 / CBS 112371)</name>
    <name type="common">Trichophyton mentagrophytes</name>
    <dbReference type="NCBI Taxonomy" id="663331"/>
    <lineage>
        <taxon>Eukaryota</taxon>
        <taxon>Fungi</taxon>
        <taxon>Dikarya</taxon>
        <taxon>Ascomycota</taxon>
        <taxon>Pezizomycotina</taxon>
        <taxon>Eurotiomycetes</taxon>
        <taxon>Eurotiomycetidae</taxon>
        <taxon>Onygenales</taxon>
        <taxon>Arthrodermataceae</taxon>
        <taxon>Trichophyton</taxon>
    </lineage>
</organism>